<dbReference type="Gene3D" id="3.40.50.300">
    <property type="entry name" value="P-loop containing nucleotide triphosphate hydrolases"/>
    <property type="match status" value="1"/>
</dbReference>
<accession>A0ABW3FF89</accession>
<dbReference type="Proteomes" id="UP001597101">
    <property type="component" value="Unassembled WGS sequence"/>
</dbReference>
<organism evidence="8 9">
    <name type="scientific">Pseudahrensia aquimaris</name>
    <dbReference type="NCBI Taxonomy" id="744461"/>
    <lineage>
        <taxon>Bacteria</taxon>
        <taxon>Pseudomonadati</taxon>
        <taxon>Pseudomonadota</taxon>
        <taxon>Alphaproteobacteria</taxon>
        <taxon>Hyphomicrobiales</taxon>
        <taxon>Ahrensiaceae</taxon>
        <taxon>Pseudahrensia</taxon>
    </lineage>
</organism>
<evidence type="ECO:0000313" key="8">
    <source>
        <dbReference type="EMBL" id="MFD0915449.1"/>
    </source>
</evidence>
<dbReference type="InterPro" id="IPR001789">
    <property type="entry name" value="Sig_transdc_resp-reg_receiver"/>
</dbReference>
<dbReference type="Gene3D" id="3.40.50.2300">
    <property type="match status" value="1"/>
</dbReference>
<dbReference type="SUPFAM" id="SSF52540">
    <property type="entry name" value="P-loop containing nucleoside triphosphate hydrolases"/>
    <property type="match status" value="1"/>
</dbReference>
<dbReference type="InterPro" id="IPR025944">
    <property type="entry name" value="Sigma_54_int_dom_CS"/>
</dbReference>
<gene>
    <name evidence="8" type="ORF">ACFQ14_03415</name>
</gene>
<evidence type="ECO:0000259" key="6">
    <source>
        <dbReference type="PROSITE" id="PS50045"/>
    </source>
</evidence>
<dbReference type="SMART" id="SM00448">
    <property type="entry name" value="REC"/>
    <property type="match status" value="1"/>
</dbReference>
<dbReference type="Pfam" id="PF00158">
    <property type="entry name" value="Sigma54_activat"/>
    <property type="match status" value="1"/>
</dbReference>
<keyword evidence="4" id="KW-0804">Transcription</keyword>
<feature type="domain" description="Response regulatory" evidence="7">
    <location>
        <begin position="5"/>
        <end position="119"/>
    </location>
</feature>
<dbReference type="SUPFAM" id="SSF52172">
    <property type="entry name" value="CheY-like"/>
    <property type="match status" value="1"/>
</dbReference>
<feature type="modified residue" description="4-aspartylphosphate" evidence="5">
    <location>
        <position position="54"/>
    </location>
</feature>
<dbReference type="InterPro" id="IPR002078">
    <property type="entry name" value="Sigma_54_int"/>
</dbReference>
<dbReference type="InterPro" id="IPR027417">
    <property type="entry name" value="P-loop_NTPase"/>
</dbReference>
<dbReference type="Gene3D" id="1.10.8.60">
    <property type="match status" value="1"/>
</dbReference>
<dbReference type="Gene3D" id="1.10.10.60">
    <property type="entry name" value="Homeodomain-like"/>
    <property type="match status" value="1"/>
</dbReference>
<keyword evidence="3" id="KW-0805">Transcription regulation</keyword>
<dbReference type="InterPro" id="IPR011006">
    <property type="entry name" value="CheY-like_superfamily"/>
</dbReference>
<evidence type="ECO:0000256" key="5">
    <source>
        <dbReference type="PROSITE-ProRule" id="PRU00169"/>
    </source>
</evidence>
<dbReference type="SMART" id="SM00382">
    <property type="entry name" value="AAA"/>
    <property type="match status" value="1"/>
</dbReference>
<dbReference type="InterPro" id="IPR058031">
    <property type="entry name" value="AAA_lid_NorR"/>
</dbReference>
<dbReference type="Pfam" id="PF00072">
    <property type="entry name" value="Response_reg"/>
    <property type="match status" value="1"/>
</dbReference>
<dbReference type="InterPro" id="IPR009057">
    <property type="entry name" value="Homeodomain-like_sf"/>
</dbReference>
<feature type="domain" description="Sigma-54 factor interaction" evidence="6">
    <location>
        <begin position="145"/>
        <end position="374"/>
    </location>
</feature>
<dbReference type="PANTHER" id="PTHR32071">
    <property type="entry name" value="TRANSCRIPTIONAL REGULATORY PROTEIN"/>
    <property type="match status" value="1"/>
</dbReference>
<dbReference type="InterPro" id="IPR003593">
    <property type="entry name" value="AAA+_ATPase"/>
</dbReference>
<keyword evidence="2" id="KW-0067">ATP-binding</keyword>
<comment type="caution">
    <text evidence="8">The sequence shown here is derived from an EMBL/GenBank/DDBJ whole genome shotgun (WGS) entry which is preliminary data.</text>
</comment>
<dbReference type="PROSITE" id="PS50110">
    <property type="entry name" value="RESPONSE_REGULATORY"/>
    <property type="match status" value="1"/>
</dbReference>
<dbReference type="PROSITE" id="PS00688">
    <property type="entry name" value="SIGMA54_INTERACT_3"/>
    <property type="match status" value="1"/>
</dbReference>
<sequence>MTSGGIIFIDDEEDLRVAAEQTFDLADLPIRTFTNADAALEILSRDFTGIVISDIRMPGMQGTELMRAALEIDFELPVILVTGHGDVQMAVEAMRDGAYDFIEKPFAPDRLVAVARRALDKRRLTLENRQLRGVVTKRDDLENRLTGRTPVMLELRKKLRAIGPTETDVLIEGATGTGKEVVARALHELSDRADKPFVAINCGALDAATIESELFGHEVGAFPNALRSRFGKFEHARGGTVFLDEIGAMPDSMQLRLLRVVEDRQISRLGSNELIDLDIRFLAATKDDLEKAVANGTFRSDLFYRLSQVTLAVPALADRREDIPRLFLQLANEAARRYRRDFQEVPTDLLAKLSAHNWPGNVRELRNAADRYVLGIQDPMPAPSESSATAGKLSERLAEHEKLILSLELAAHQGVLKEVYESLGLSRKALYEKMQRHGLKREDFKKS</sequence>
<dbReference type="CDD" id="cd00009">
    <property type="entry name" value="AAA"/>
    <property type="match status" value="1"/>
</dbReference>
<dbReference type="RefSeq" id="WP_377211291.1">
    <property type="nucleotide sequence ID" value="NZ_JBHTJV010000002.1"/>
</dbReference>
<keyword evidence="9" id="KW-1185">Reference proteome</keyword>
<dbReference type="Pfam" id="PF25601">
    <property type="entry name" value="AAA_lid_14"/>
    <property type="match status" value="1"/>
</dbReference>
<proteinExistence type="predicted"/>
<dbReference type="CDD" id="cd17549">
    <property type="entry name" value="REC_DctD-like"/>
    <property type="match status" value="1"/>
</dbReference>
<evidence type="ECO:0000256" key="2">
    <source>
        <dbReference type="ARBA" id="ARBA00022840"/>
    </source>
</evidence>
<dbReference type="PROSITE" id="PS50045">
    <property type="entry name" value="SIGMA54_INTERACT_4"/>
    <property type="match status" value="1"/>
</dbReference>
<dbReference type="SUPFAM" id="SSF46689">
    <property type="entry name" value="Homeodomain-like"/>
    <property type="match status" value="1"/>
</dbReference>
<keyword evidence="1" id="KW-0547">Nucleotide-binding</keyword>
<evidence type="ECO:0000313" key="9">
    <source>
        <dbReference type="Proteomes" id="UP001597101"/>
    </source>
</evidence>
<keyword evidence="5" id="KW-0597">Phosphoprotein</keyword>
<dbReference type="EMBL" id="JBHTJV010000002">
    <property type="protein sequence ID" value="MFD0915449.1"/>
    <property type="molecule type" value="Genomic_DNA"/>
</dbReference>
<evidence type="ECO:0000256" key="1">
    <source>
        <dbReference type="ARBA" id="ARBA00022741"/>
    </source>
</evidence>
<protein>
    <submittedName>
        <fullName evidence="8">Sigma-54-dependent transcriptional regulator</fullName>
    </submittedName>
</protein>
<evidence type="ECO:0000259" key="7">
    <source>
        <dbReference type="PROSITE" id="PS50110"/>
    </source>
</evidence>
<evidence type="ECO:0000256" key="4">
    <source>
        <dbReference type="ARBA" id="ARBA00023163"/>
    </source>
</evidence>
<reference evidence="9" key="1">
    <citation type="journal article" date="2019" name="Int. J. Syst. Evol. Microbiol.">
        <title>The Global Catalogue of Microorganisms (GCM) 10K type strain sequencing project: providing services to taxonomists for standard genome sequencing and annotation.</title>
        <authorList>
            <consortium name="The Broad Institute Genomics Platform"/>
            <consortium name="The Broad Institute Genome Sequencing Center for Infectious Disease"/>
            <person name="Wu L."/>
            <person name="Ma J."/>
        </authorList>
    </citation>
    <scope>NUCLEOTIDE SEQUENCE [LARGE SCALE GENOMIC DNA]</scope>
    <source>
        <strain evidence="9">CCUG 60023</strain>
    </source>
</reference>
<dbReference type="PANTHER" id="PTHR32071:SF57">
    <property type="entry name" value="C4-DICARBOXYLATE TRANSPORT TRANSCRIPTIONAL REGULATORY PROTEIN DCTD"/>
    <property type="match status" value="1"/>
</dbReference>
<evidence type="ECO:0000256" key="3">
    <source>
        <dbReference type="ARBA" id="ARBA00023015"/>
    </source>
</evidence>
<name>A0ABW3FF89_9HYPH</name>